<evidence type="ECO:0000313" key="2">
    <source>
        <dbReference type="EMBL" id="AUM59218.1"/>
    </source>
</evidence>
<keyword evidence="2" id="KW-0540">Nuclease</keyword>
<protein>
    <submittedName>
        <fullName evidence="2">HNH homing endonuclease</fullName>
    </submittedName>
</protein>
<reference evidence="2 3" key="1">
    <citation type="submission" date="2017-12" db="EMBL/GenBank/DDBJ databases">
        <title>Salmonella phage assemble.</title>
        <authorList>
            <person name="Han H."/>
            <person name="Li X."/>
            <person name="Wang X."/>
            <person name="Zheng S."/>
            <person name="Zhang C."/>
            <person name="Zou Y."/>
            <person name="Zou J."/>
        </authorList>
    </citation>
    <scope>NUCLEOTIDE SEQUENCE [LARGE SCALE GENOMIC DNA]</scope>
</reference>
<evidence type="ECO:0000313" key="3">
    <source>
        <dbReference type="Proteomes" id="UP000240780"/>
    </source>
</evidence>
<dbReference type="InterPro" id="IPR013087">
    <property type="entry name" value="Znf_C2H2_type"/>
</dbReference>
<accession>A0A2I6PGN4</accession>
<dbReference type="GO" id="GO:0004519">
    <property type="term" value="F:endonuclease activity"/>
    <property type="evidence" value="ECO:0007669"/>
    <property type="project" value="UniProtKB-KW"/>
</dbReference>
<sequence length="173" mass="20207">MVAVGTVNPLSLRLGRFDSYTAHQHLARYLVMRDEVYKSQLGMSLGTAQNRLVKDLLFDFICKTNQNRCFQCGKEMTRDDFSIEHKVPWRHSENAKELFFSLDNISYSHLKCNMKAARPAQISERKHKTVEHGTAYSYYKGCRCEECRLAKNAASRKNYSPERRRKKYLRNGT</sequence>
<keyword evidence="2" id="KW-0255">Endonuclease</keyword>
<gene>
    <name evidence="2" type="ORF">BPS15S6_1</name>
</gene>
<dbReference type="PROSITE" id="PS00028">
    <property type="entry name" value="ZINC_FINGER_C2H2_1"/>
    <property type="match status" value="1"/>
</dbReference>
<feature type="domain" description="C2H2-type" evidence="1">
    <location>
        <begin position="69"/>
        <end position="91"/>
    </location>
</feature>
<dbReference type="Gene3D" id="1.10.30.50">
    <property type="match status" value="1"/>
</dbReference>
<dbReference type="Proteomes" id="UP000240780">
    <property type="component" value="Segment"/>
</dbReference>
<evidence type="ECO:0000259" key="1">
    <source>
        <dbReference type="PROSITE" id="PS00028"/>
    </source>
</evidence>
<keyword evidence="2" id="KW-0378">Hydrolase</keyword>
<dbReference type="EMBL" id="MG646670">
    <property type="protein sequence ID" value="AUM59218.1"/>
    <property type="molecule type" value="Genomic_DNA"/>
</dbReference>
<proteinExistence type="predicted"/>
<name>A0A2I6PGN4_9CAUD</name>
<organism evidence="2 3">
    <name type="scientific">Salmonella phage BPS15S6</name>
    <dbReference type="NCBI Taxonomy" id="2060121"/>
    <lineage>
        <taxon>Viruses</taxon>
        <taxon>Duplodnaviria</taxon>
        <taxon>Heunggongvirae</taxon>
        <taxon>Uroviricota</taxon>
        <taxon>Caudoviricetes</taxon>
        <taxon>Andersonviridae</taxon>
        <taxon>Ounavirinae</taxon>
        <taxon>Felixounavirus</taxon>
        <taxon>Felixounavirus BPS17W1</taxon>
    </lineage>
</organism>